<dbReference type="InterPro" id="IPR016152">
    <property type="entry name" value="PTrfase/Anion_transptr"/>
</dbReference>
<dbReference type="SUPFAM" id="SSF63520">
    <property type="entry name" value="PTS-regulatory domain, PRD"/>
    <property type="match status" value="2"/>
</dbReference>
<dbReference type="AlphaFoldDB" id="A0A7X0XBN1"/>
<gene>
    <name evidence="7" type="ORF">HCI99_05340</name>
</gene>
<evidence type="ECO:0000259" key="6">
    <source>
        <dbReference type="PROSITE" id="PS51372"/>
    </source>
</evidence>
<reference evidence="7 8" key="1">
    <citation type="submission" date="2020-03" db="EMBL/GenBank/DDBJ databases">
        <title>Soil Listeria distribution.</title>
        <authorList>
            <person name="Liao J."/>
            <person name="Wiedmann M."/>
        </authorList>
    </citation>
    <scope>NUCLEOTIDE SEQUENCE [LARGE SCALE GENOMIC DNA]</scope>
    <source>
        <strain evidence="7 8">FSL L7-1547</strain>
    </source>
</reference>
<dbReference type="InterPro" id="IPR007737">
    <property type="entry name" value="Mga_HTH"/>
</dbReference>
<dbReference type="InterPro" id="IPR013196">
    <property type="entry name" value="HTH_11"/>
</dbReference>
<dbReference type="GO" id="GO:0006355">
    <property type="term" value="P:regulation of DNA-templated transcription"/>
    <property type="evidence" value="ECO:0007669"/>
    <property type="project" value="InterPro"/>
</dbReference>
<dbReference type="Gene3D" id="1.10.10.10">
    <property type="entry name" value="Winged helix-like DNA-binding domain superfamily/Winged helix DNA-binding domain"/>
    <property type="match status" value="2"/>
</dbReference>
<dbReference type="SUPFAM" id="SSF55804">
    <property type="entry name" value="Phoshotransferase/anion transport protein"/>
    <property type="match status" value="1"/>
</dbReference>
<keyword evidence="4" id="KW-0804">Transcription</keyword>
<keyword evidence="1" id="KW-0677">Repeat</keyword>
<feature type="domain" description="PRD" evidence="6">
    <location>
        <begin position="172"/>
        <end position="275"/>
    </location>
</feature>
<feature type="domain" description="PTS EIIA type-2" evidence="5">
    <location>
        <begin position="492"/>
        <end position="630"/>
    </location>
</feature>
<evidence type="ECO:0000256" key="2">
    <source>
        <dbReference type="ARBA" id="ARBA00023015"/>
    </source>
</evidence>
<organism evidence="7 8">
    <name type="scientific">Listeria booriae</name>
    <dbReference type="NCBI Taxonomy" id="1552123"/>
    <lineage>
        <taxon>Bacteria</taxon>
        <taxon>Bacillati</taxon>
        <taxon>Bacillota</taxon>
        <taxon>Bacilli</taxon>
        <taxon>Bacillales</taxon>
        <taxon>Listeriaceae</taxon>
        <taxon>Listeria</taxon>
    </lineage>
</organism>
<dbReference type="PANTHER" id="PTHR30185:SF12">
    <property type="entry name" value="TRANSCRIPTIONAL REGULATOR MANR"/>
    <property type="match status" value="1"/>
</dbReference>
<evidence type="ECO:0000256" key="1">
    <source>
        <dbReference type="ARBA" id="ARBA00022737"/>
    </source>
</evidence>
<dbReference type="RefSeq" id="WP_185417054.1">
    <property type="nucleotide sequence ID" value="NZ_JAASTX010000005.1"/>
</dbReference>
<dbReference type="EMBL" id="JAASTX010000005">
    <property type="protein sequence ID" value="MBC1491245.1"/>
    <property type="molecule type" value="Genomic_DNA"/>
</dbReference>
<evidence type="ECO:0000256" key="4">
    <source>
        <dbReference type="ARBA" id="ARBA00023163"/>
    </source>
</evidence>
<dbReference type="Gene3D" id="1.10.1790.10">
    <property type="entry name" value="PRD domain"/>
    <property type="match status" value="2"/>
</dbReference>
<dbReference type="Gene3D" id="3.40.930.10">
    <property type="entry name" value="Mannitol-specific EII, Chain A"/>
    <property type="match status" value="1"/>
</dbReference>
<proteinExistence type="predicted"/>
<comment type="caution">
    <text evidence="7">The sequence shown here is derived from an EMBL/GenBank/DDBJ whole genome shotgun (WGS) entry which is preliminary data.</text>
</comment>
<name>A0A7X0XBN1_9LIST</name>
<evidence type="ECO:0000313" key="7">
    <source>
        <dbReference type="EMBL" id="MBC1491245.1"/>
    </source>
</evidence>
<feature type="domain" description="PRD" evidence="6">
    <location>
        <begin position="283"/>
        <end position="389"/>
    </location>
</feature>
<evidence type="ECO:0000256" key="3">
    <source>
        <dbReference type="ARBA" id="ARBA00023159"/>
    </source>
</evidence>
<dbReference type="Pfam" id="PF00874">
    <property type="entry name" value="PRD"/>
    <property type="match status" value="2"/>
</dbReference>
<dbReference type="PROSITE" id="PS51094">
    <property type="entry name" value="PTS_EIIA_TYPE_2"/>
    <property type="match status" value="1"/>
</dbReference>
<keyword evidence="2" id="KW-0805">Transcription regulation</keyword>
<evidence type="ECO:0000313" key="8">
    <source>
        <dbReference type="Proteomes" id="UP000533953"/>
    </source>
</evidence>
<dbReference type="InterPro" id="IPR002178">
    <property type="entry name" value="PTS_EIIA_type-2_dom"/>
</dbReference>
<dbReference type="PROSITE" id="PS51372">
    <property type="entry name" value="PRD_2"/>
    <property type="match status" value="2"/>
</dbReference>
<dbReference type="PANTHER" id="PTHR30185">
    <property type="entry name" value="CRYPTIC BETA-GLUCOSIDE BGL OPERON ANTITERMINATOR"/>
    <property type="match status" value="1"/>
</dbReference>
<dbReference type="Pfam" id="PF05043">
    <property type="entry name" value="Mga"/>
    <property type="match status" value="1"/>
</dbReference>
<dbReference type="InterPro" id="IPR011608">
    <property type="entry name" value="PRD"/>
</dbReference>
<dbReference type="Pfam" id="PF00359">
    <property type="entry name" value="PTS_EIIA_2"/>
    <property type="match status" value="1"/>
</dbReference>
<protein>
    <submittedName>
        <fullName evidence="7">PTS transporter subunit EIIA</fullName>
    </submittedName>
</protein>
<dbReference type="Pfam" id="PF08279">
    <property type="entry name" value="HTH_11"/>
    <property type="match status" value="1"/>
</dbReference>
<dbReference type="InterPro" id="IPR050661">
    <property type="entry name" value="BglG_antiterminators"/>
</dbReference>
<keyword evidence="3" id="KW-0010">Activator</keyword>
<evidence type="ECO:0000259" key="5">
    <source>
        <dbReference type="PROSITE" id="PS51094"/>
    </source>
</evidence>
<dbReference type="Proteomes" id="UP000533953">
    <property type="component" value="Unassembled WGS sequence"/>
</dbReference>
<dbReference type="InterPro" id="IPR036388">
    <property type="entry name" value="WH-like_DNA-bd_sf"/>
</dbReference>
<sequence length="631" mass="72593">MKPKQKDLIRYLLKQKEPTHAQQIALAINTSIRTVKNYVSDINNGGQKIILSSTHGYSAVPNLAIALLGDKTSTTPQNYSDRVHYIIKKMLIEHQSLNVFDLCENLFISYSTLKAELTKMNKTFRQYNIQVVTHNETLLIQGAEKDKRRLTSAIIFEETSYNFIDLTVLERSFDKQSIIVLETIIKRLFSKYHYYLNDFSFMNLLLHFLILIERVQNGKYLSEHQHIVIENAHESNLVKELCAAIESSFAVHLNANETSEIYILLKTNTNYNLTSNFSELKEIVSNDVLEMTQDVAQSIFAMYAINLNNDTFIIPFALHLDNLLVRVRQHKLNKNPLLHSIRTNCSIIYEIAIFVSIKLADEYDIHINEDEIAFLALHIGTEIERQKVNQSKLKCILLCPDYMGLESKLYNQLLLNFNNDITIIKTISQLNQIDDTTFDLLFSTIEMPPTIDYNVIVISPFHFANQKSNIYKKIDEARTNAKKQILKQNFNRYFSKELFYSGLEFADKYQLIQQIGSEMEQQGLVSNHYIENVCERENASSTRFDQIAIPHSVYMDASQTSVAVIVNPKGIPWDNNLVPIVLLIAINSMDKTIFTALYSALVSLFDDPQTISQIKKAANFAAFKKIIHHQM</sequence>
<accession>A0A7X0XBN1</accession>
<dbReference type="InterPro" id="IPR036634">
    <property type="entry name" value="PRD_sf"/>
</dbReference>